<proteinExistence type="predicted"/>
<organism evidence="2 3">
    <name type="scientific">Wenzhouxiangella marina</name>
    <dbReference type="NCBI Taxonomy" id="1579979"/>
    <lineage>
        <taxon>Bacteria</taxon>
        <taxon>Pseudomonadati</taxon>
        <taxon>Pseudomonadota</taxon>
        <taxon>Gammaproteobacteria</taxon>
        <taxon>Chromatiales</taxon>
        <taxon>Wenzhouxiangellaceae</taxon>
        <taxon>Wenzhouxiangella</taxon>
    </lineage>
</organism>
<feature type="signal peptide" evidence="1">
    <location>
        <begin position="1"/>
        <end position="39"/>
    </location>
</feature>
<evidence type="ECO:0000313" key="3">
    <source>
        <dbReference type="Proteomes" id="UP000066624"/>
    </source>
</evidence>
<sequence length="153" mass="17169">MNGIVTGIVTRIVTRIGKTLMISAGLMAAALWMATPVQAGPITQPGPDAAQINGGPESPGRDLFEVEFTAIDGDNISPRQLLWLEPGRYVITVRVDARYTTAPDWQIRQPNRDDDYVSFEIELEAGKRYDIRGRYNRNDRRHPYDVIVDRIEG</sequence>
<accession>A0A0K0XYL7</accession>
<dbReference type="STRING" id="1579979.WM2015_2422"/>
<dbReference type="KEGG" id="wma:WM2015_2422"/>
<gene>
    <name evidence="2" type="ORF">WM2015_2422</name>
</gene>
<dbReference type="AlphaFoldDB" id="A0A0K0XYL7"/>
<keyword evidence="1" id="KW-0732">Signal</keyword>
<name>A0A0K0XYL7_9GAMM</name>
<feature type="chain" id="PRO_5005454634" evidence="1">
    <location>
        <begin position="40"/>
        <end position="153"/>
    </location>
</feature>
<dbReference type="EMBL" id="CP012154">
    <property type="protein sequence ID" value="AKS42784.1"/>
    <property type="molecule type" value="Genomic_DNA"/>
</dbReference>
<keyword evidence="3" id="KW-1185">Reference proteome</keyword>
<evidence type="ECO:0000313" key="2">
    <source>
        <dbReference type="EMBL" id="AKS42784.1"/>
    </source>
</evidence>
<dbReference type="Proteomes" id="UP000066624">
    <property type="component" value="Chromosome"/>
</dbReference>
<reference evidence="2 3" key="1">
    <citation type="submission" date="2015-07" db="EMBL/GenBank/DDBJ databases">
        <authorList>
            <person name="Noorani M."/>
        </authorList>
    </citation>
    <scope>NUCLEOTIDE SEQUENCE [LARGE SCALE GENOMIC DNA]</scope>
    <source>
        <strain evidence="2 3">KCTC 42284</strain>
    </source>
</reference>
<evidence type="ECO:0000256" key="1">
    <source>
        <dbReference type="SAM" id="SignalP"/>
    </source>
</evidence>
<protein>
    <submittedName>
        <fullName evidence="2">Uncharacterized protein</fullName>
    </submittedName>
</protein>